<keyword evidence="3" id="KW-1185">Reference proteome</keyword>
<organism evidence="2 3">
    <name type="scientific">Aurantimonas manganoxydans (strain ATCC BAA-1229 / DSM 21871 / SI85-9A1)</name>
    <dbReference type="NCBI Taxonomy" id="287752"/>
    <lineage>
        <taxon>Bacteria</taxon>
        <taxon>Pseudomonadati</taxon>
        <taxon>Pseudomonadota</taxon>
        <taxon>Alphaproteobacteria</taxon>
        <taxon>Hyphomicrobiales</taxon>
        <taxon>Aurantimonadaceae</taxon>
        <taxon>Aurantimonas</taxon>
    </lineage>
</organism>
<evidence type="ECO:0000256" key="1">
    <source>
        <dbReference type="SAM" id="Phobius"/>
    </source>
</evidence>
<dbReference type="InterPro" id="IPR009495">
    <property type="entry name" value="NrsF"/>
</dbReference>
<feature type="transmembrane region" description="Helical" evidence="1">
    <location>
        <begin position="188"/>
        <end position="209"/>
    </location>
</feature>
<dbReference type="Pfam" id="PF06532">
    <property type="entry name" value="NrsF"/>
    <property type="match status" value="1"/>
</dbReference>
<keyword evidence="1" id="KW-0472">Membrane</keyword>
<accession>Q1YJM6</accession>
<dbReference type="RefSeq" id="WP_009208836.1">
    <property type="nucleotide sequence ID" value="NZ_BBWP01000051.1"/>
</dbReference>
<dbReference type="HOGENOM" id="CLU_097826_0_0_5"/>
<dbReference type="AlphaFoldDB" id="Q1YJM6"/>
<dbReference type="BioCyc" id="AURANTIMONAS:SI859A1_00973-MONOMER"/>
<sequence>MQTDTLIATLVADRRRTAPETGPSWLLLALVAAALAGLVFFTAIGVRPDFAGALQTARFDFKFVVTGLLAVTAIVTMRAFSHPGEPLRRLWWLALPAGVMLAAVLAELIALPSDAWMAYLVGSNALMCLTAIPSMGAPALIVFLWALRRQAPTRPALAGGLAGLAAAAVAAIFYAAQCTDDSPLFVAVWYPLAASALVAAGALLGWRLLRW</sequence>
<reference evidence="2 3" key="1">
    <citation type="journal article" date="2008" name="Appl. Environ. Microbiol.">
        <title>Genomic insights into Mn(II) oxidation by the marine alphaproteobacterium Aurantimonas sp. strain SI85-9A1.</title>
        <authorList>
            <person name="Dick G.J."/>
            <person name="Podell S."/>
            <person name="Johnson H.A."/>
            <person name="Rivera-Espinoza Y."/>
            <person name="Bernier-Latmani R."/>
            <person name="McCarthy J.K."/>
            <person name="Torpey J.W."/>
            <person name="Clement B.G."/>
            <person name="Gaasterland T."/>
            <person name="Tebo B.M."/>
        </authorList>
    </citation>
    <scope>NUCLEOTIDE SEQUENCE [LARGE SCALE GENOMIC DNA]</scope>
    <source>
        <strain evidence="2 3">SI85-9A1</strain>
    </source>
</reference>
<keyword evidence="1" id="KW-1133">Transmembrane helix</keyword>
<feature type="transmembrane region" description="Helical" evidence="1">
    <location>
        <begin position="25"/>
        <end position="46"/>
    </location>
</feature>
<feature type="transmembrane region" description="Helical" evidence="1">
    <location>
        <begin position="156"/>
        <end position="176"/>
    </location>
</feature>
<evidence type="ECO:0000313" key="3">
    <source>
        <dbReference type="Proteomes" id="UP000000321"/>
    </source>
</evidence>
<keyword evidence="1" id="KW-0812">Transmembrane</keyword>
<evidence type="ECO:0000313" key="2">
    <source>
        <dbReference type="EMBL" id="EAS50847.1"/>
    </source>
</evidence>
<proteinExistence type="predicted"/>
<dbReference type="OrthoDB" id="9816468at2"/>
<comment type="caution">
    <text evidence="2">The sequence shown here is derived from an EMBL/GenBank/DDBJ whole genome shotgun (WGS) entry which is preliminary data.</text>
</comment>
<dbReference type="EMBL" id="AAPJ01000002">
    <property type="protein sequence ID" value="EAS50847.1"/>
    <property type="molecule type" value="Genomic_DNA"/>
</dbReference>
<feature type="transmembrane region" description="Helical" evidence="1">
    <location>
        <begin position="61"/>
        <end position="80"/>
    </location>
</feature>
<protein>
    <submittedName>
        <fullName evidence="2">Conserved hypothetical membrane protein</fullName>
    </submittedName>
</protein>
<feature type="transmembrane region" description="Helical" evidence="1">
    <location>
        <begin position="117"/>
        <end position="144"/>
    </location>
</feature>
<gene>
    <name evidence="2" type="ORF">SI859A1_00973</name>
</gene>
<dbReference type="Proteomes" id="UP000000321">
    <property type="component" value="Unassembled WGS sequence"/>
</dbReference>
<name>Q1YJM6_AURMS</name>
<feature type="transmembrane region" description="Helical" evidence="1">
    <location>
        <begin position="92"/>
        <end position="111"/>
    </location>
</feature>